<dbReference type="GO" id="GO:0016757">
    <property type="term" value="F:glycosyltransferase activity"/>
    <property type="evidence" value="ECO:0007669"/>
    <property type="project" value="InterPro"/>
</dbReference>
<dbReference type="Gene3D" id="3.40.50.2000">
    <property type="entry name" value="Glycogen Phosphorylase B"/>
    <property type="match status" value="2"/>
</dbReference>
<proteinExistence type="predicted"/>
<name>A0A7W7Z3A8_9BRAD</name>
<dbReference type="Pfam" id="PF13439">
    <property type="entry name" value="Glyco_transf_4"/>
    <property type="match status" value="1"/>
</dbReference>
<evidence type="ECO:0000259" key="2">
    <source>
        <dbReference type="Pfam" id="PF13439"/>
    </source>
</evidence>
<evidence type="ECO:0000259" key="1">
    <source>
        <dbReference type="Pfam" id="PF00534"/>
    </source>
</evidence>
<keyword evidence="4" id="KW-1185">Reference proteome</keyword>
<accession>A0A7W7Z3A8</accession>
<keyword evidence="3" id="KW-0808">Transferase</keyword>
<evidence type="ECO:0000313" key="4">
    <source>
        <dbReference type="Proteomes" id="UP000542353"/>
    </source>
</evidence>
<dbReference type="InterPro" id="IPR028098">
    <property type="entry name" value="Glyco_trans_4-like_N"/>
</dbReference>
<dbReference type="Pfam" id="PF00534">
    <property type="entry name" value="Glycos_transf_1"/>
    <property type="match status" value="1"/>
</dbReference>
<reference evidence="3 4" key="1">
    <citation type="submission" date="2020-08" db="EMBL/GenBank/DDBJ databases">
        <title>Genomic Encyclopedia of Type Strains, Phase IV (KMG-IV): sequencing the most valuable type-strain genomes for metagenomic binning, comparative biology and taxonomic classification.</title>
        <authorList>
            <person name="Goeker M."/>
        </authorList>
    </citation>
    <scope>NUCLEOTIDE SEQUENCE [LARGE SCALE GENOMIC DNA]</scope>
    <source>
        <strain evidence="3 4">DSM 12706</strain>
    </source>
</reference>
<gene>
    <name evidence="3" type="ORF">HNR60_001938</name>
</gene>
<dbReference type="PANTHER" id="PTHR12526">
    <property type="entry name" value="GLYCOSYLTRANSFERASE"/>
    <property type="match status" value="1"/>
</dbReference>
<dbReference type="AlphaFoldDB" id="A0A7W7Z3A8"/>
<organism evidence="3 4">
    <name type="scientific">Rhodopseudomonas rhenobacensis</name>
    <dbReference type="NCBI Taxonomy" id="87461"/>
    <lineage>
        <taxon>Bacteria</taxon>
        <taxon>Pseudomonadati</taxon>
        <taxon>Pseudomonadota</taxon>
        <taxon>Alphaproteobacteria</taxon>
        <taxon>Hyphomicrobiales</taxon>
        <taxon>Nitrobacteraceae</taxon>
        <taxon>Rhodopseudomonas</taxon>
    </lineage>
</organism>
<feature type="domain" description="Glycosyltransferase subfamily 4-like N-terminal" evidence="2">
    <location>
        <begin position="25"/>
        <end position="166"/>
    </location>
</feature>
<feature type="domain" description="Glycosyl transferase family 1" evidence="1">
    <location>
        <begin position="178"/>
        <end position="344"/>
    </location>
</feature>
<dbReference type="InterPro" id="IPR001296">
    <property type="entry name" value="Glyco_trans_1"/>
</dbReference>
<comment type="caution">
    <text evidence="3">The sequence shown here is derived from an EMBL/GenBank/DDBJ whole genome shotgun (WGS) entry which is preliminary data.</text>
</comment>
<dbReference type="RefSeq" id="WP_184256774.1">
    <property type="nucleotide sequence ID" value="NZ_JACHIH010000009.1"/>
</dbReference>
<sequence length="388" mass="42111">MTVNPAAPPFSAPMRIALLISGTGVNGVAMHCLLLVQYLLSRGHRVLLLHRPGAWIADRPGLDGAEKFVTSFGRSPGELIRVTKRLNAFKPEVLHTHMSSAHTYGMLARILSRRPVVATAHSTSLQLHWWFNNRVIATSPDAEAHHIKVNRVSRRAMRMIPSFIDTRSFPVIGDDERSAAREALGLPQDAFVIGCVGDICERKRQIDVVRALANVLKTEPKARLLLVGGRFKEYFDELTKVVDELGVASQLITTGSRNDVPALLAAMDAFVLASRKESSPLAVLEAMSRGLPVIASDVGMLSDFVAENVTGHVVQVGDVDAISRHLIALAADPERRKAMGDAAQATARTKYDMSVLAPQTEAVLREAAAIKNRPWLGFAAELCGTSPS</sequence>
<dbReference type="Proteomes" id="UP000542353">
    <property type="component" value="Unassembled WGS sequence"/>
</dbReference>
<dbReference type="CDD" id="cd03801">
    <property type="entry name" value="GT4_PimA-like"/>
    <property type="match status" value="1"/>
</dbReference>
<dbReference type="SUPFAM" id="SSF53756">
    <property type="entry name" value="UDP-Glycosyltransferase/glycogen phosphorylase"/>
    <property type="match status" value="1"/>
</dbReference>
<dbReference type="EMBL" id="JACHIH010000009">
    <property type="protein sequence ID" value="MBB5047186.1"/>
    <property type="molecule type" value="Genomic_DNA"/>
</dbReference>
<protein>
    <submittedName>
        <fullName evidence="3">Glycosyltransferase involved in cell wall biosynthesis</fullName>
    </submittedName>
</protein>
<evidence type="ECO:0000313" key="3">
    <source>
        <dbReference type="EMBL" id="MBB5047186.1"/>
    </source>
</evidence>